<dbReference type="EMBL" id="CAJNNV010008947">
    <property type="protein sequence ID" value="CAE8596829.1"/>
    <property type="molecule type" value="Genomic_DNA"/>
</dbReference>
<feature type="region of interest" description="Disordered" evidence="1">
    <location>
        <begin position="1"/>
        <end position="20"/>
    </location>
</feature>
<gene>
    <name evidence="3" type="ORF">PGLA1383_LOCUS15288</name>
</gene>
<dbReference type="Gene3D" id="2.20.70.10">
    <property type="match status" value="2"/>
</dbReference>
<dbReference type="InterPro" id="IPR001202">
    <property type="entry name" value="WW_dom"/>
</dbReference>
<dbReference type="CDD" id="cd00201">
    <property type="entry name" value="WW"/>
    <property type="match status" value="1"/>
</dbReference>
<dbReference type="PROSITE" id="PS50020">
    <property type="entry name" value="WW_DOMAIN_2"/>
    <property type="match status" value="2"/>
</dbReference>
<dbReference type="AlphaFoldDB" id="A0A813ECK5"/>
<dbReference type="PROSITE" id="PS01159">
    <property type="entry name" value="WW_DOMAIN_1"/>
    <property type="match status" value="1"/>
</dbReference>
<evidence type="ECO:0000256" key="1">
    <source>
        <dbReference type="SAM" id="MobiDB-lite"/>
    </source>
</evidence>
<dbReference type="SMART" id="SM00456">
    <property type="entry name" value="WW"/>
    <property type="match status" value="2"/>
</dbReference>
<comment type="caution">
    <text evidence="3">The sequence shown here is derived from an EMBL/GenBank/DDBJ whole genome shotgun (WGS) entry which is preliminary data.</text>
</comment>
<name>A0A813ECK5_POLGL</name>
<organism evidence="3 4">
    <name type="scientific">Polarella glacialis</name>
    <name type="common">Dinoflagellate</name>
    <dbReference type="NCBI Taxonomy" id="89957"/>
    <lineage>
        <taxon>Eukaryota</taxon>
        <taxon>Sar</taxon>
        <taxon>Alveolata</taxon>
        <taxon>Dinophyceae</taxon>
        <taxon>Suessiales</taxon>
        <taxon>Suessiaceae</taxon>
        <taxon>Polarella</taxon>
    </lineage>
</organism>
<evidence type="ECO:0000259" key="2">
    <source>
        <dbReference type="PROSITE" id="PS50020"/>
    </source>
</evidence>
<evidence type="ECO:0000313" key="4">
    <source>
        <dbReference type="Proteomes" id="UP000654075"/>
    </source>
</evidence>
<protein>
    <recommendedName>
        <fullName evidence="2">WW domain-containing protein</fullName>
    </recommendedName>
</protein>
<dbReference type="InterPro" id="IPR036020">
    <property type="entry name" value="WW_dom_sf"/>
</dbReference>
<feature type="domain" description="WW" evidence="2">
    <location>
        <begin position="40"/>
        <end position="74"/>
    </location>
</feature>
<dbReference type="Pfam" id="PF00397">
    <property type="entry name" value="WW"/>
    <property type="match status" value="1"/>
</dbReference>
<keyword evidence="4" id="KW-1185">Reference proteome</keyword>
<feature type="compositionally biased region" description="Polar residues" evidence="1">
    <location>
        <begin position="7"/>
        <end position="18"/>
    </location>
</feature>
<dbReference type="Proteomes" id="UP000654075">
    <property type="component" value="Unassembled WGS sequence"/>
</dbReference>
<accession>A0A813ECK5</accession>
<sequence length="107" mass="11921">MALPTSIPASTPGATSAMDTDGERTVMSWANDQEQFAHLPPLPEGWIRVPSKSSQNIYYMDLNTGQSTFKSPLELPEGWVQQTSRSTGQAYFWNAELQVSQFVRPVE</sequence>
<dbReference type="OrthoDB" id="2530521at2759"/>
<dbReference type="SUPFAM" id="SSF51045">
    <property type="entry name" value="WW domain"/>
    <property type="match status" value="2"/>
</dbReference>
<feature type="domain" description="WW" evidence="2">
    <location>
        <begin position="73"/>
        <end position="107"/>
    </location>
</feature>
<proteinExistence type="predicted"/>
<evidence type="ECO:0000313" key="3">
    <source>
        <dbReference type="EMBL" id="CAE8596829.1"/>
    </source>
</evidence>
<reference evidence="3" key="1">
    <citation type="submission" date="2021-02" db="EMBL/GenBank/DDBJ databases">
        <authorList>
            <person name="Dougan E. K."/>
            <person name="Rhodes N."/>
            <person name="Thang M."/>
            <person name="Chan C."/>
        </authorList>
    </citation>
    <scope>NUCLEOTIDE SEQUENCE</scope>
</reference>